<reference evidence="2" key="1">
    <citation type="submission" date="2022-11" db="UniProtKB">
        <authorList>
            <consortium name="WormBaseParasite"/>
        </authorList>
    </citation>
    <scope>IDENTIFICATION</scope>
</reference>
<name>A0A915DDF7_9BILA</name>
<sequence length="108" mass="12393">MCWFSAHFHELNIPGLEITFPCHQSFAHLALLLLNEKFSCNCFAGVKKGPASTRSWSCEKKERSSFRGTPQLIPWVGKKREDDQLKYKFIHCCYCSGVFSIFIVDGNE</sequence>
<dbReference type="AlphaFoldDB" id="A0A915DDF7"/>
<protein>
    <submittedName>
        <fullName evidence="2">Uncharacterized protein</fullName>
    </submittedName>
</protein>
<accession>A0A915DDF7</accession>
<organism evidence="1 2">
    <name type="scientific">Ditylenchus dipsaci</name>
    <dbReference type="NCBI Taxonomy" id="166011"/>
    <lineage>
        <taxon>Eukaryota</taxon>
        <taxon>Metazoa</taxon>
        <taxon>Ecdysozoa</taxon>
        <taxon>Nematoda</taxon>
        <taxon>Chromadorea</taxon>
        <taxon>Rhabditida</taxon>
        <taxon>Tylenchina</taxon>
        <taxon>Tylenchomorpha</taxon>
        <taxon>Sphaerularioidea</taxon>
        <taxon>Anguinidae</taxon>
        <taxon>Anguininae</taxon>
        <taxon>Ditylenchus</taxon>
    </lineage>
</organism>
<proteinExistence type="predicted"/>
<keyword evidence="1" id="KW-1185">Reference proteome</keyword>
<evidence type="ECO:0000313" key="1">
    <source>
        <dbReference type="Proteomes" id="UP000887574"/>
    </source>
</evidence>
<dbReference type="WBParaSite" id="jg18706">
    <property type="protein sequence ID" value="jg18706"/>
    <property type="gene ID" value="jg18706"/>
</dbReference>
<evidence type="ECO:0000313" key="2">
    <source>
        <dbReference type="WBParaSite" id="jg18706"/>
    </source>
</evidence>
<dbReference type="Proteomes" id="UP000887574">
    <property type="component" value="Unplaced"/>
</dbReference>